<evidence type="ECO:0000313" key="2">
    <source>
        <dbReference type="EMBL" id="MBI4210044.1"/>
    </source>
</evidence>
<dbReference type="InterPro" id="IPR050190">
    <property type="entry name" value="UPF0213_domain"/>
</dbReference>
<sequence>MPYFVYLLECADGSYYCGYTSDIGKRIAAHNAGTGARYTRSRRPVKLVYCEGIRTRKAAMKREIEVKTFTKLEKRVLVRGWHGKEKQ</sequence>
<evidence type="ECO:0000259" key="1">
    <source>
        <dbReference type="PROSITE" id="PS50164"/>
    </source>
</evidence>
<dbReference type="Proteomes" id="UP000732298">
    <property type="component" value="Unassembled WGS sequence"/>
</dbReference>
<proteinExistence type="predicted"/>
<dbReference type="SUPFAM" id="SSF82771">
    <property type="entry name" value="GIY-YIG endonuclease"/>
    <property type="match status" value="1"/>
</dbReference>
<name>A0A8T3YHP7_9ARCH</name>
<dbReference type="AlphaFoldDB" id="A0A8T3YHP7"/>
<dbReference type="EMBL" id="JACQPB010000010">
    <property type="protein sequence ID" value="MBI4210044.1"/>
    <property type="molecule type" value="Genomic_DNA"/>
</dbReference>
<dbReference type="Pfam" id="PF01541">
    <property type="entry name" value="GIY-YIG"/>
    <property type="match status" value="1"/>
</dbReference>
<dbReference type="CDD" id="cd10456">
    <property type="entry name" value="GIY-YIG_UPF0213"/>
    <property type="match status" value="1"/>
</dbReference>
<dbReference type="InterPro" id="IPR035901">
    <property type="entry name" value="GIY-YIG_endonuc_sf"/>
</dbReference>
<reference evidence="2" key="1">
    <citation type="submission" date="2020-07" db="EMBL/GenBank/DDBJ databases">
        <title>Huge and variable diversity of episymbiotic CPR bacteria and DPANN archaea in groundwater ecosystems.</title>
        <authorList>
            <person name="He C.Y."/>
            <person name="Keren R."/>
            <person name="Whittaker M."/>
            <person name="Farag I.F."/>
            <person name="Doudna J."/>
            <person name="Cate J.H.D."/>
            <person name="Banfield J.F."/>
        </authorList>
    </citation>
    <scope>NUCLEOTIDE SEQUENCE</scope>
    <source>
        <strain evidence="2">NC_groundwater_1296_Ag_S-0.2um_52_80</strain>
    </source>
</reference>
<protein>
    <submittedName>
        <fullName evidence="2">GIY-YIG nuclease family protein</fullName>
    </submittedName>
</protein>
<dbReference type="PANTHER" id="PTHR34477:SF1">
    <property type="entry name" value="UPF0213 PROTEIN YHBQ"/>
    <property type="match status" value="1"/>
</dbReference>
<dbReference type="PANTHER" id="PTHR34477">
    <property type="entry name" value="UPF0213 PROTEIN YHBQ"/>
    <property type="match status" value="1"/>
</dbReference>
<dbReference type="Gene3D" id="3.40.1440.10">
    <property type="entry name" value="GIY-YIG endonuclease"/>
    <property type="match status" value="1"/>
</dbReference>
<dbReference type="PROSITE" id="PS50164">
    <property type="entry name" value="GIY_YIG"/>
    <property type="match status" value="1"/>
</dbReference>
<evidence type="ECO:0000313" key="3">
    <source>
        <dbReference type="Proteomes" id="UP000732298"/>
    </source>
</evidence>
<organism evidence="2 3">
    <name type="scientific">Candidatus Iainarchaeum sp</name>
    <dbReference type="NCBI Taxonomy" id="3101447"/>
    <lineage>
        <taxon>Archaea</taxon>
        <taxon>Candidatus Iainarchaeota</taxon>
        <taxon>Candidatus Iainarchaeia</taxon>
        <taxon>Candidatus Iainarchaeales</taxon>
        <taxon>Candidatus Iainarchaeaceae</taxon>
        <taxon>Candidatus Iainarchaeum</taxon>
    </lineage>
</organism>
<dbReference type="InterPro" id="IPR000305">
    <property type="entry name" value="GIY-YIG_endonuc"/>
</dbReference>
<accession>A0A8T3YHP7</accession>
<comment type="caution">
    <text evidence="2">The sequence shown here is derived from an EMBL/GenBank/DDBJ whole genome shotgun (WGS) entry which is preliminary data.</text>
</comment>
<gene>
    <name evidence="2" type="ORF">HY544_00870</name>
</gene>
<feature type="domain" description="GIY-YIG" evidence="1">
    <location>
        <begin position="1"/>
        <end position="76"/>
    </location>
</feature>